<name>A0AAD6RFC7_9ROSI</name>
<dbReference type="EMBL" id="JAQIZT010000002">
    <property type="protein sequence ID" value="KAJ7007390.1"/>
    <property type="molecule type" value="Genomic_DNA"/>
</dbReference>
<dbReference type="AlphaFoldDB" id="A0AAD6RFC7"/>
<reference evidence="1" key="1">
    <citation type="journal article" date="2023" name="Mol. Ecol. Resour.">
        <title>Chromosome-level genome assembly of a triploid poplar Populus alba 'Berolinensis'.</title>
        <authorList>
            <person name="Chen S."/>
            <person name="Yu Y."/>
            <person name="Wang X."/>
            <person name="Wang S."/>
            <person name="Zhang T."/>
            <person name="Zhou Y."/>
            <person name="He R."/>
            <person name="Meng N."/>
            <person name="Wang Y."/>
            <person name="Liu W."/>
            <person name="Liu Z."/>
            <person name="Liu J."/>
            <person name="Guo Q."/>
            <person name="Huang H."/>
            <person name="Sederoff R.R."/>
            <person name="Wang G."/>
            <person name="Qu G."/>
            <person name="Chen S."/>
        </authorList>
    </citation>
    <scope>NUCLEOTIDE SEQUENCE</scope>
    <source>
        <strain evidence="1">SC-2020</strain>
    </source>
</reference>
<proteinExistence type="predicted"/>
<comment type="caution">
    <text evidence="1">The sequence shown here is derived from an EMBL/GenBank/DDBJ whole genome shotgun (WGS) entry which is preliminary data.</text>
</comment>
<gene>
    <name evidence="1" type="ORF">NC653_006432</name>
</gene>
<organism evidence="1 2">
    <name type="scientific">Populus alba x Populus x berolinensis</name>
    <dbReference type="NCBI Taxonomy" id="444605"/>
    <lineage>
        <taxon>Eukaryota</taxon>
        <taxon>Viridiplantae</taxon>
        <taxon>Streptophyta</taxon>
        <taxon>Embryophyta</taxon>
        <taxon>Tracheophyta</taxon>
        <taxon>Spermatophyta</taxon>
        <taxon>Magnoliopsida</taxon>
        <taxon>eudicotyledons</taxon>
        <taxon>Gunneridae</taxon>
        <taxon>Pentapetalae</taxon>
        <taxon>rosids</taxon>
        <taxon>fabids</taxon>
        <taxon>Malpighiales</taxon>
        <taxon>Salicaceae</taxon>
        <taxon>Saliceae</taxon>
        <taxon>Populus</taxon>
    </lineage>
</organism>
<keyword evidence="2" id="KW-1185">Reference proteome</keyword>
<sequence length="93" mass="10728">MKAVVSTGSPIQMNQKFQISISNSVLSRRLIHAHHRVQTERKYPNLTLVQTEGKDARCLNCEHQNGWRLSPPYFRNSSSPAWPIRSLEENLEL</sequence>
<dbReference type="Proteomes" id="UP001164929">
    <property type="component" value="Chromosome 2"/>
</dbReference>
<evidence type="ECO:0000313" key="1">
    <source>
        <dbReference type="EMBL" id="KAJ7007390.1"/>
    </source>
</evidence>
<evidence type="ECO:0000313" key="2">
    <source>
        <dbReference type="Proteomes" id="UP001164929"/>
    </source>
</evidence>
<accession>A0AAD6RFC7</accession>
<protein>
    <submittedName>
        <fullName evidence="1">Uncharacterized protein</fullName>
    </submittedName>
</protein>